<gene>
    <name evidence="3" type="ORF">PHISCL_06802</name>
</gene>
<evidence type="ECO:0000256" key="1">
    <source>
        <dbReference type="SAM" id="MobiDB-lite"/>
    </source>
</evidence>
<sequence>MHAGSYLRRRFLSSSANPVFSKFSLNRTTRLRIPASYQPLTSLTRANPPRPHPFPTSPFSSDREPRKALSFWAITFTLLVVAGGVCIQDKYSNPGKESHVSSDSLTSPPHPSLDLDTMTTTEVIPPGTVGNLTPEQETKLRELWVLTAKVCGIKSEALEKTTSNAQNGGAAPSSPTPKKTKRRYTWFGKAYDEPDDSASVTSASGAASSLANLNISDGDDKYGQSKEFQQALSDMTPEEIRTALWNMVKHDNPDALLLRFLRARKWDVKKALVMFISTIRWRLMEVKVDDDIMKNGEALAHKQLESSDPAQKKAGEEFLAQMRMGKSFLHGVDKSGRPICVVRVRLHRSADQSDKVLERFTVFTIESARLMLVPPVETATIIFDMTNFTLANMDYTPVKFMIKCFEANYPECLGTVLIHKAPWIFSGIWNIIKGWLDPVVAAKIHFTKNKQELENFISNDRIMKELEGGEDWEYKYPEPNKDENKQMEDTAKRDELLGQRQELARELESATMEWIMAAGDNNQSAVDTAKEKRNGLIEKLRKQYWELDPYIRARSLYDRSNVIQPGGVIDFYPPAQTNGTNGEANGSK</sequence>
<dbReference type="EMBL" id="MVGC01000271">
    <property type="protein sequence ID" value="RJE20855.1"/>
    <property type="molecule type" value="Genomic_DNA"/>
</dbReference>
<dbReference type="SUPFAM" id="SSF52087">
    <property type="entry name" value="CRAL/TRIO domain"/>
    <property type="match status" value="1"/>
</dbReference>
<name>A0A3A2ZSA1_9EURO</name>
<dbReference type="OrthoDB" id="43460at2759"/>
<dbReference type="SMART" id="SM01100">
    <property type="entry name" value="CRAL_TRIO_N"/>
    <property type="match status" value="1"/>
</dbReference>
<dbReference type="InterPro" id="IPR011074">
    <property type="entry name" value="CRAL/TRIO_N_dom"/>
</dbReference>
<evidence type="ECO:0000259" key="2">
    <source>
        <dbReference type="PROSITE" id="PS50191"/>
    </source>
</evidence>
<dbReference type="InterPro" id="IPR036273">
    <property type="entry name" value="CRAL/TRIO_N_dom_sf"/>
</dbReference>
<dbReference type="PANTHER" id="PTHR46590:SF1">
    <property type="entry name" value="PHOSPHATIDYLINOSITOL TRANSFER PROTEIN CSR1"/>
    <property type="match status" value="1"/>
</dbReference>
<dbReference type="InterPro" id="IPR036865">
    <property type="entry name" value="CRAL-TRIO_dom_sf"/>
</dbReference>
<dbReference type="SMART" id="SM00516">
    <property type="entry name" value="SEC14"/>
    <property type="match status" value="1"/>
</dbReference>
<dbReference type="SUPFAM" id="SSF46938">
    <property type="entry name" value="CRAL/TRIO N-terminal domain"/>
    <property type="match status" value="1"/>
</dbReference>
<dbReference type="Pfam" id="PF03765">
    <property type="entry name" value="CRAL_TRIO_N"/>
    <property type="match status" value="1"/>
</dbReference>
<comment type="caution">
    <text evidence="3">The sequence shown here is derived from an EMBL/GenBank/DDBJ whole genome shotgun (WGS) entry which is preliminary data.</text>
</comment>
<feature type="region of interest" description="Disordered" evidence="1">
    <location>
        <begin position="39"/>
        <end position="63"/>
    </location>
</feature>
<dbReference type="InterPro" id="IPR001251">
    <property type="entry name" value="CRAL-TRIO_dom"/>
</dbReference>
<dbReference type="CDD" id="cd00170">
    <property type="entry name" value="SEC14"/>
    <property type="match status" value="1"/>
</dbReference>
<dbReference type="STRING" id="2070753.A0A3A2ZSA1"/>
<dbReference type="PROSITE" id="PS50191">
    <property type="entry name" value="CRAL_TRIO"/>
    <property type="match status" value="1"/>
</dbReference>
<dbReference type="PANTHER" id="PTHR46590">
    <property type="entry name" value="PHOSPHATIDYLINOSITOL TRANSFER PROTEIN CSR1-RELATED"/>
    <property type="match status" value="1"/>
</dbReference>
<evidence type="ECO:0000313" key="3">
    <source>
        <dbReference type="EMBL" id="RJE20855.1"/>
    </source>
</evidence>
<dbReference type="InterPro" id="IPR052432">
    <property type="entry name" value="PITP/CRAL-TRIO"/>
</dbReference>
<dbReference type="AlphaFoldDB" id="A0A3A2ZSA1"/>
<keyword evidence="4" id="KW-1185">Reference proteome</keyword>
<dbReference type="Proteomes" id="UP000266188">
    <property type="component" value="Unassembled WGS sequence"/>
</dbReference>
<protein>
    <submittedName>
        <fullName evidence="3">CRAL TRIO domain protein</fullName>
    </submittedName>
</protein>
<accession>A0A3A2ZSA1</accession>
<dbReference type="Pfam" id="PF00650">
    <property type="entry name" value="CRAL_TRIO"/>
    <property type="match status" value="1"/>
</dbReference>
<feature type="region of interest" description="Disordered" evidence="1">
    <location>
        <begin position="162"/>
        <end position="181"/>
    </location>
</feature>
<proteinExistence type="predicted"/>
<organism evidence="3 4">
    <name type="scientific">Aspergillus sclerotialis</name>
    <dbReference type="NCBI Taxonomy" id="2070753"/>
    <lineage>
        <taxon>Eukaryota</taxon>
        <taxon>Fungi</taxon>
        <taxon>Dikarya</taxon>
        <taxon>Ascomycota</taxon>
        <taxon>Pezizomycotina</taxon>
        <taxon>Eurotiomycetes</taxon>
        <taxon>Eurotiomycetidae</taxon>
        <taxon>Eurotiales</taxon>
        <taxon>Aspergillaceae</taxon>
        <taxon>Aspergillus</taxon>
        <taxon>Aspergillus subgen. Polypaecilum</taxon>
    </lineage>
</organism>
<evidence type="ECO:0000313" key="4">
    <source>
        <dbReference type="Proteomes" id="UP000266188"/>
    </source>
</evidence>
<feature type="domain" description="CRAL-TRIO" evidence="2">
    <location>
        <begin position="317"/>
        <end position="475"/>
    </location>
</feature>
<reference evidence="4" key="1">
    <citation type="submission" date="2017-02" db="EMBL/GenBank/DDBJ databases">
        <authorList>
            <person name="Tafer H."/>
            <person name="Lopandic K."/>
        </authorList>
    </citation>
    <scope>NUCLEOTIDE SEQUENCE [LARGE SCALE GENOMIC DNA]</scope>
    <source>
        <strain evidence="4">CBS 366.77</strain>
    </source>
</reference>
<dbReference type="Gene3D" id="3.40.525.10">
    <property type="entry name" value="CRAL-TRIO lipid binding domain"/>
    <property type="match status" value="1"/>
</dbReference>